<dbReference type="PANTHER" id="PTHR30055:SF148">
    <property type="entry name" value="TETR-FAMILY TRANSCRIPTIONAL REGULATOR"/>
    <property type="match status" value="1"/>
</dbReference>
<dbReference type="InterPro" id="IPR050109">
    <property type="entry name" value="HTH-type_TetR-like_transc_reg"/>
</dbReference>
<feature type="domain" description="HTH tetR-type" evidence="5">
    <location>
        <begin position="15"/>
        <end position="75"/>
    </location>
</feature>
<dbReference type="InterPro" id="IPR009057">
    <property type="entry name" value="Homeodomain-like_sf"/>
</dbReference>
<dbReference type="Gene3D" id="1.10.357.10">
    <property type="entry name" value="Tetracycline Repressor, domain 2"/>
    <property type="match status" value="1"/>
</dbReference>
<keyword evidence="1" id="KW-0805">Transcription regulation</keyword>
<dbReference type="InterPro" id="IPR036271">
    <property type="entry name" value="Tet_transcr_reg_TetR-rel_C_sf"/>
</dbReference>
<keyword evidence="3" id="KW-0804">Transcription</keyword>
<evidence type="ECO:0000256" key="4">
    <source>
        <dbReference type="PROSITE-ProRule" id="PRU00335"/>
    </source>
</evidence>
<evidence type="ECO:0000259" key="5">
    <source>
        <dbReference type="PROSITE" id="PS50977"/>
    </source>
</evidence>
<dbReference type="RefSeq" id="WP_013021230.1">
    <property type="nucleotide sequence ID" value="NC_013947.1"/>
</dbReference>
<accession>D3Q179</accession>
<evidence type="ECO:0000256" key="3">
    <source>
        <dbReference type="ARBA" id="ARBA00023163"/>
    </source>
</evidence>
<name>D3Q179_STANL</name>
<dbReference type="GO" id="GO:0000976">
    <property type="term" value="F:transcription cis-regulatory region binding"/>
    <property type="evidence" value="ECO:0007669"/>
    <property type="project" value="TreeGrafter"/>
</dbReference>
<dbReference type="STRING" id="446470.Snas_6035"/>
<protein>
    <submittedName>
        <fullName evidence="6">Transcriptional regulator, TetR family</fullName>
    </submittedName>
</protein>
<dbReference type="Pfam" id="PF16859">
    <property type="entry name" value="TetR_C_11"/>
    <property type="match status" value="1"/>
</dbReference>
<evidence type="ECO:0000256" key="2">
    <source>
        <dbReference type="ARBA" id="ARBA00023125"/>
    </source>
</evidence>
<feature type="DNA-binding region" description="H-T-H motif" evidence="4">
    <location>
        <begin position="38"/>
        <end position="57"/>
    </location>
</feature>
<dbReference type="AlphaFoldDB" id="D3Q179"/>
<organism evidence="6 7">
    <name type="scientific">Stackebrandtia nassauensis (strain DSM 44728 / CIP 108903 / NRRL B-16338 / NBRC 102104 / LLR-40K-21)</name>
    <dbReference type="NCBI Taxonomy" id="446470"/>
    <lineage>
        <taxon>Bacteria</taxon>
        <taxon>Bacillati</taxon>
        <taxon>Actinomycetota</taxon>
        <taxon>Actinomycetes</taxon>
        <taxon>Glycomycetales</taxon>
        <taxon>Glycomycetaceae</taxon>
        <taxon>Stackebrandtia</taxon>
    </lineage>
</organism>
<evidence type="ECO:0000313" key="6">
    <source>
        <dbReference type="EMBL" id="ADD45659.1"/>
    </source>
</evidence>
<keyword evidence="7" id="KW-1185">Reference proteome</keyword>
<dbReference type="SUPFAM" id="SSF46689">
    <property type="entry name" value="Homeodomain-like"/>
    <property type="match status" value="1"/>
</dbReference>
<dbReference type="OrthoDB" id="9796019at2"/>
<dbReference type="PRINTS" id="PR00455">
    <property type="entry name" value="HTHTETR"/>
</dbReference>
<dbReference type="GO" id="GO:0003700">
    <property type="term" value="F:DNA-binding transcription factor activity"/>
    <property type="evidence" value="ECO:0007669"/>
    <property type="project" value="TreeGrafter"/>
</dbReference>
<dbReference type="SUPFAM" id="SSF48498">
    <property type="entry name" value="Tetracyclin repressor-like, C-terminal domain"/>
    <property type="match status" value="1"/>
</dbReference>
<gene>
    <name evidence="6" type="ordered locus">Snas_6035</name>
</gene>
<sequence>MTAPKTDGPGRPRDPAADKAILRAAIDLLVERGVDQTSIEQIAKRAGVAKVTVYRRWRTKEDLFAQAIETARQDIPNTADADRPSEALPQVIADLLPRWGQVLAEPRFRALTARLLGAGPSHPKLLDAYRRHHVQPRRELARAAMIQAQADGVLSPSADVDMLIDMMTGAIMQHLLLEPEPLHPKDISDYLRRLLQQAGFTIA</sequence>
<reference evidence="6 7" key="1">
    <citation type="journal article" date="2009" name="Stand. Genomic Sci.">
        <title>Complete genome sequence of Stackebrandtia nassauensis type strain (LLR-40K-21).</title>
        <authorList>
            <person name="Munk C."/>
            <person name="Lapidus A."/>
            <person name="Copeland A."/>
            <person name="Jando M."/>
            <person name="Mayilraj S."/>
            <person name="Glavina Del Rio T."/>
            <person name="Nolan M."/>
            <person name="Chen F."/>
            <person name="Lucas S."/>
            <person name="Tice H."/>
            <person name="Cheng J.F."/>
            <person name="Han C."/>
            <person name="Detter J.C."/>
            <person name="Bruce D."/>
            <person name="Goodwin L."/>
            <person name="Chain P."/>
            <person name="Pitluck S."/>
            <person name="Goker M."/>
            <person name="Ovchinikova G."/>
            <person name="Pati A."/>
            <person name="Ivanova N."/>
            <person name="Mavromatis K."/>
            <person name="Chen A."/>
            <person name="Palaniappan K."/>
            <person name="Land M."/>
            <person name="Hauser L."/>
            <person name="Chang Y.J."/>
            <person name="Jeffries C.D."/>
            <person name="Bristow J."/>
            <person name="Eisen J.A."/>
            <person name="Markowitz V."/>
            <person name="Hugenholtz P."/>
            <person name="Kyrpides N.C."/>
            <person name="Klenk H.P."/>
        </authorList>
    </citation>
    <scope>NUCLEOTIDE SEQUENCE [LARGE SCALE GENOMIC DNA]</scope>
    <source>
        <strain evidence="7">DSM 44728 / CIP 108903 / NRRL B-16338 / NBRC 102104 / LLR-40K-21</strain>
    </source>
</reference>
<dbReference type="InterPro" id="IPR001647">
    <property type="entry name" value="HTH_TetR"/>
</dbReference>
<dbReference type="EMBL" id="CP001778">
    <property type="protein sequence ID" value="ADD45659.1"/>
    <property type="molecule type" value="Genomic_DNA"/>
</dbReference>
<proteinExistence type="predicted"/>
<dbReference type="HOGENOM" id="CLU_069356_25_6_11"/>
<dbReference type="eggNOG" id="COG1309">
    <property type="taxonomic scope" value="Bacteria"/>
</dbReference>
<dbReference type="PROSITE" id="PS50977">
    <property type="entry name" value="HTH_TETR_2"/>
    <property type="match status" value="1"/>
</dbReference>
<keyword evidence="2 4" id="KW-0238">DNA-binding</keyword>
<dbReference type="Pfam" id="PF00440">
    <property type="entry name" value="TetR_N"/>
    <property type="match status" value="1"/>
</dbReference>
<dbReference type="Gene3D" id="1.10.10.60">
    <property type="entry name" value="Homeodomain-like"/>
    <property type="match status" value="1"/>
</dbReference>
<evidence type="ECO:0000256" key="1">
    <source>
        <dbReference type="ARBA" id="ARBA00023015"/>
    </source>
</evidence>
<dbReference type="Proteomes" id="UP000000844">
    <property type="component" value="Chromosome"/>
</dbReference>
<dbReference type="InterPro" id="IPR011075">
    <property type="entry name" value="TetR_C"/>
</dbReference>
<dbReference type="KEGG" id="sna:Snas_6035"/>
<dbReference type="PANTHER" id="PTHR30055">
    <property type="entry name" value="HTH-TYPE TRANSCRIPTIONAL REGULATOR RUTR"/>
    <property type="match status" value="1"/>
</dbReference>
<evidence type="ECO:0000313" key="7">
    <source>
        <dbReference type="Proteomes" id="UP000000844"/>
    </source>
</evidence>